<dbReference type="InterPro" id="IPR006096">
    <property type="entry name" value="Glu/Leu/Phe/Val/Trp_DH_C"/>
</dbReference>
<dbReference type="Proteomes" id="UP001153069">
    <property type="component" value="Unassembled WGS sequence"/>
</dbReference>
<organism evidence="4 5">
    <name type="scientific">Seminavis robusta</name>
    <dbReference type="NCBI Taxonomy" id="568900"/>
    <lineage>
        <taxon>Eukaryota</taxon>
        <taxon>Sar</taxon>
        <taxon>Stramenopiles</taxon>
        <taxon>Ochrophyta</taxon>
        <taxon>Bacillariophyta</taxon>
        <taxon>Bacillariophyceae</taxon>
        <taxon>Bacillariophycidae</taxon>
        <taxon>Naviculales</taxon>
        <taxon>Naviculaceae</taxon>
        <taxon>Seminavis</taxon>
    </lineage>
</organism>
<dbReference type="EMBL" id="CAICTM010000069">
    <property type="protein sequence ID" value="CAB9499861.1"/>
    <property type="molecule type" value="Genomic_DNA"/>
</dbReference>
<name>A0A9N8DFQ9_9STRA</name>
<dbReference type="PANTHER" id="PTHR11606">
    <property type="entry name" value="GLUTAMATE DEHYDROGENASE"/>
    <property type="match status" value="1"/>
</dbReference>
<dbReference type="Gene3D" id="3.40.50.720">
    <property type="entry name" value="NAD(P)-binding Rossmann-like Domain"/>
    <property type="match status" value="1"/>
</dbReference>
<evidence type="ECO:0000256" key="2">
    <source>
        <dbReference type="ARBA" id="ARBA00023002"/>
    </source>
</evidence>
<dbReference type="SMART" id="SM00839">
    <property type="entry name" value="ELFV_dehydrog"/>
    <property type="match status" value="1"/>
</dbReference>
<dbReference type="GO" id="GO:0004352">
    <property type="term" value="F:glutamate dehydrogenase (NAD+) activity"/>
    <property type="evidence" value="ECO:0007669"/>
    <property type="project" value="TreeGrafter"/>
</dbReference>
<feature type="domain" description="Glutamate/phenylalanine/leucine/valine/L-tryptophan dehydrogenase C-terminal" evidence="3">
    <location>
        <begin position="708"/>
        <end position="959"/>
    </location>
</feature>
<dbReference type="InterPro" id="IPR046346">
    <property type="entry name" value="Aminoacid_DH-like_N_sf"/>
</dbReference>
<dbReference type="GO" id="GO:0006538">
    <property type="term" value="P:L-glutamate catabolic process"/>
    <property type="evidence" value="ECO:0007669"/>
    <property type="project" value="TreeGrafter"/>
</dbReference>
<dbReference type="Pfam" id="PF00208">
    <property type="entry name" value="ELFV_dehydrog"/>
    <property type="match status" value="1"/>
</dbReference>
<evidence type="ECO:0000313" key="5">
    <source>
        <dbReference type="Proteomes" id="UP001153069"/>
    </source>
</evidence>
<protein>
    <submittedName>
        <fullName evidence="4">Glutamate dehydrogenase 2</fullName>
    </submittedName>
</protein>
<evidence type="ECO:0000259" key="3">
    <source>
        <dbReference type="SMART" id="SM00839"/>
    </source>
</evidence>
<dbReference type="PANTHER" id="PTHR11606:SF39">
    <property type="entry name" value="GLUTAMATE_PHENYLALANINE_LEUCINE_VALINE_L-TRYPTOPHAN DEHYDROGENASE C-TERMINAL DOMAIN-CONTAINING PROTEIN"/>
    <property type="match status" value="1"/>
</dbReference>
<accession>A0A9N8DFQ9</accession>
<dbReference type="InterPro" id="IPR036291">
    <property type="entry name" value="NAD(P)-bd_dom_sf"/>
</dbReference>
<reference evidence="4" key="1">
    <citation type="submission" date="2020-06" db="EMBL/GenBank/DDBJ databases">
        <authorList>
            <consortium name="Plant Systems Biology data submission"/>
        </authorList>
    </citation>
    <scope>NUCLEOTIDE SEQUENCE</scope>
    <source>
        <strain evidence="4">D6</strain>
    </source>
</reference>
<dbReference type="SUPFAM" id="SSF53223">
    <property type="entry name" value="Aminoacid dehydrogenase-like, N-terminal domain"/>
    <property type="match status" value="1"/>
</dbReference>
<keyword evidence="5" id="KW-1185">Reference proteome</keyword>
<evidence type="ECO:0000313" key="4">
    <source>
        <dbReference type="EMBL" id="CAB9499861.1"/>
    </source>
</evidence>
<dbReference type="AlphaFoldDB" id="A0A9N8DFQ9"/>
<sequence length="1034" mass="115271">MLRSGVTKLARQQARVLAAARSPMPLWNIQTTAAFSSAPPPPRSSWDSLADRGLRQDHGMAQPWQAEGALDIQRVTQQAMIHELIQEQTNTIQSVVPWFLQNMPPPYFRQVPEKFRVDHIKAIAAIKDAGMDHYLNLKSTTSDGTEVITMIRAGTQPGNLLSMVKELPHTIYSEDYKALTRAQVFCTADDSMSINVFVFGGGQKQDGEDAFDGSEDLERLGSRILAYAQTIQAASQEQLMPGVKSLSSLVSPGDWSTNHPRPSPLFERESLLDYFKRCNKSYIAKTDPRRFLRQRELFELVTGTEGTAVVVEDASGDDREDTYWVNVALANTLPQQALENASRLLFLHNLDVQNAHLDLISDGDNGTVTMLRMHVAPVEGTTATDETFQILARELKRCKWLDVKTMDLIFDRYPWLGVKRGEIVTGICSLMHPIMSKENALVYSKANILETVTKERYIDHAAQIADLFLDRFNPTAGKMPAEDFEARCEQLRQAIDNDVEDATASALLLKMIEVVAHTLKTNIYMEDRYALGLRLDPRIMGEDRELPYGIVFLHGRRFNGFHTRFRDISRGGMRLVTPPTPEQFALESAHQYDECYGLAFAQQLKNKDIPEGGSKAVNLINVVGLSEAGKDFVMRKSVKAFTDTILDLIVDTEETRERIVDYYGKKEILYLGPDEQVIPDDINWIIERAAYRSYDVPAAFMSSKPRSGINHKEFGVTSEGVNVYLDVALRHALGIDPTKAEFTVKMTGGPDGDVAGNELKILFREYGENVKVVGVADHSGCAEDPDGLDHDELLRLMKASLCISHFNASKLGPQGVLHDVSTEEGIKMRNSMHNRLEADAFVPCGGRPNTIDINNYKHFLKPDGTASSPLIVEGANLFVTAEARQALFDDAGVLIVKDSSANKGGVITSSYEICSAMLLSEEKFVENKDAIVEEVLTKLRGLAKLEAELLFREYEMYSGSLPRISQVISNSINVTTDALTAALDELSEGDRESLLPLFRAHLPKTLADLSFDKVNERVPEQYIKNAIARAWLQN</sequence>
<comment type="similarity">
    <text evidence="1">Belongs to the Glu/Leu/Phe/Val dehydrogenases family.</text>
</comment>
<dbReference type="SUPFAM" id="SSF51735">
    <property type="entry name" value="NAD(P)-binding Rossmann-fold domains"/>
    <property type="match status" value="1"/>
</dbReference>
<dbReference type="GO" id="GO:0005739">
    <property type="term" value="C:mitochondrion"/>
    <property type="evidence" value="ECO:0007669"/>
    <property type="project" value="TreeGrafter"/>
</dbReference>
<keyword evidence="2" id="KW-0560">Oxidoreductase</keyword>
<evidence type="ECO:0000256" key="1">
    <source>
        <dbReference type="ARBA" id="ARBA00006382"/>
    </source>
</evidence>
<proteinExistence type="inferred from homology"/>
<gene>
    <name evidence="4" type="ORF">SEMRO_70_G039050.1</name>
</gene>
<comment type="caution">
    <text evidence="4">The sequence shown here is derived from an EMBL/GenBank/DDBJ whole genome shotgun (WGS) entry which is preliminary data.</text>
</comment>
<dbReference type="OrthoDB" id="184415at2759"/>